<dbReference type="Pfam" id="PF10677">
    <property type="entry name" value="DUF2490"/>
    <property type="match status" value="1"/>
</dbReference>
<protein>
    <recommendedName>
        <fullName evidence="4">DUF2490 domain-containing protein</fullName>
    </recommendedName>
</protein>
<feature type="chain" id="PRO_5009935883" description="DUF2490 domain-containing protein" evidence="1">
    <location>
        <begin position="27"/>
        <end position="244"/>
    </location>
</feature>
<dbReference type="STRING" id="44575.SAMN05216419_101723"/>
<dbReference type="InterPro" id="IPR019619">
    <property type="entry name" value="DUF2490"/>
</dbReference>
<dbReference type="EMBL" id="FSRO01000001">
    <property type="protein sequence ID" value="SIN92317.1"/>
    <property type="molecule type" value="Genomic_DNA"/>
</dbReference>
<name>A0A1N6FAP6_9PROT</name>
<dbReference type="eggNOG" id="COG3637">
    <property type="taxonomic scope" value="Bacteria"/>
</dbReference>
<evidence type="ECO:0000313" key="3">
    <source>
        <dbReference type="Proteomes" id="UP000185062"/>
    </source>
</evidence>
<proteinExistence type="predicted"/>
<dbReference type="RefSeq" id="WP_028461537.1">
    <property type="nucleotide sequence ID" value="NZ_FSRO01000001.1"/>
</dbReference>
<organism evidence="2 3">
    <name type="scientific">Nitrosomonas cryotolerans ATCC 49181</name>
    <dbReference type="NCBI Taxonomy" id="1131553"/>
    <lineage>
        <taxon>Bacteria</taxon>
        <taxon>Pseudomonadati</taxon>
        <taxon>Pseudomonadota</taxon>
        <taxon>Betaproteobacteria</taxon>
        <taxon>Nitrosomonadales</taxon>
        <taxon>Nitrosomonadaceae</taxon>
        <taxon>Nitrosomonas</taxon>
    </lineage>
</organism>
<reference evidence="2 3" key="1">
    <citation type="submission" date="2016-12" db="EMBL/GenBank/DDBJ databases">
        <authorList>
            <person name="Song W.-J."/>
            <person name="Kurnit D.M."/>
        </authorList>
    </citation>
    <scope>NUCLEOTIDE SEQUENCE [LARGE SCALE GENOMIC DNA]</scope>
    <source>
        <strain evidence="2 3">ATCC 49181</strain>
    </source>
</reference>
<dbReference type="Proteomes" id="UP000185062">
    <property type="component" value="Unassembled WGS sequence"/>
</dbReference>
<dbReference type="AlphaFoldDB" id="A0A1N6FAP6"/>
<accession>A0A1N6FAP6</accession>
<gene>
    <name evidence="2" type="ORF">SAMN02743940_0172</name>
</gene>
<evidence type="ECO:0000256" key="1">
    <source>
        <dbReference type="SAM" id="SignalP"/>
    </source>
</evidence>
<feature type="signal peptide" evidence="1">
    <location>
        <begin position="1"/>
        <end position="26"/>
    </location>
</feature>
<evidence type="ECO:0000313" key="2">
    <source>
        <dbReference type="EMBL" id="SIN92317.1"/>
    </source>
</evidence>
<keyword evidence="1" id="KW-0732">Signal</keyword>
<keyword evidence="3" id="KW-1185">Reference proteome</keyword>
<sequence>MLKKINIFMVSASAIISLILSSPVVAEKVAEDFQTWGNITATGNFSAINPNLKNLKYWVEGQGRFGDDSSRFSQSLIRPGIGYAVNDKTSVWVGYAWVPTSRPFAAKSPFNEHRIWQQLLWSDSYSFGKVTSRTRFEQRFFDIPGSTDVAYRYRQMLKLSVPMPFISPNVSFVVFDEIFVNLNNIDTGIKTGFNQNRAFAGIGYKFNQYTTGEIGYMNQYFNRPQNPRPDQMQHILSVNLFFNF</sequence>
<evidence type="ECO:0008006" key="4">
    <source>
        <dbReference type="Google" id="ProtNLM"/>
    </source>
</evidence>